<dbReference type="GO" id="GO:0004674">
    <property type="term" value="F:protein serine/threonine kinase activity"/>
    <property type="evidence" value="ECO:0007669"/>
    <property type="project" value="TreeGrafter"/>
</dbReference>
<feature type="domain" description="HipA-like C-terminal" evidence="4">
    <location>
        <begin position="142"/>
        <end position="353"/>
    </location>
</feature>
<keyword evidence="3" id="KW-0418">Kinase</keyword>
<evidence type="ECO:0000313" key="7">
    <source>
        <dbReference type="Proteomes" id="UP000285278"/>
    </source>
</evidence>
<accession>A0A418Q9K1</accession>
<evidence type="ECO:0000256" key="1">
    <source>
        <dbReference type="ARBA" id="ARBA00010164"/>
    </source>
</evidence>
<dbReference type="STRING" id="1451189.CFAL_08290"/>
<keyword evidence="2" id="KW-0808">Transferase</keyword>
<dbReference type="AlphaFoldDB" id="A0A418Q9K1"/>
<reference evidence="6 7" key="1">
    <citation type="submission" date="2018-09" db="EMBL/GenBank/DDBJ databases">
        <title>Optimization and identification of Corynebacterium falsenii FN1-14 from fish paste.</title>
        <authorList>
            <person name="Daroonpunt R."/>
            <person name="Tanasupawat S."/>
        </authorList>
    </citation>
    <scope>NUCLEOTIDE SEQUENCE [LARGE SCALE GENOMIC DNA]</scope>
    <source>
        <strain evidence="6 7">FN1-14</strain>
    </source>
</reference>
<dbReference type="Proteomes" id="UP000285278">
    <property type="component" value="Unassembled WGS sequence"/>
</dbReference>
<feature type="domain" description="HipA N-terminal subdomain 1" evidence="5">
    <location>
        <begin position="12"/>
        <end position="107"/>
    </location>
</feature>
<gene>
    <name evidence="6" type="ORF">D3M95_00010</name>
</gene>
<evidence type="ECO:0000259" key="4">
    <source>
        <dbReference type="Pfam" id="PF07804"/>
    </source>
</evidence>
<dbReference type="GO" id="GO:0005829">
    <property type="term" value="C:cytosol"/>
    <property type="evidence" value="ECO:0007669"/>
    <property type="project" value="TreeGrafter"/>
</dbReference>
<dbReference type="Pfam" id="PF13657">
    <property type="entry name" value="Couple_hipA"/>
    <property type="match status" value="1"/>
</dbReference>
<evidence type="ECO:0000256" key="3">
    <source>
        <dbReference type="ARBA" id="ARBA00022777"/>
    </source>
</evidence>
<dbReference type="Pfam" id="PF07804">
    <property type="entry name" value="HipA_C"/>
    <property type="match status" value="1"/>
</dbReference>
<dbReference type="NCBIfam" id="TIGR03071">
    <property type="entry name" value="couple_hipA"/>
    <property type="match status" value="1"/>
</dbReference>
<organism evidence="6 7">
    <name type="scientific">Corynebacterium falsenii</name>
    <dbReference type="NCBI Taxonomy" id="108486"/>
    <lineage>
        <taxon>Bacteria</taxon>
        <taxon>Bacillati</taxon>
        <taxon>Actinomycetota</taxon>
        <taxon>Actinomycetes</taxon>
        <taxon>Mycobacteriales</taxon>
        <taxon>Corynebacteriaceae</taxon>
        <taxon>Corynebacterium</taxon>
    </lineage>
</organism>
<dbReference type="PANTHER" id="PTHR37419:SF1">
    <property type="entry name" value="SERINE_THREONINE-PROTEIN KINASE TOXIN HIPA"/>
    <property type="match status" value="1"/>
</dbReference>
<evidence type="ECO:0000256" key="2">
    <source>
        <dbReference type="ARBA" id="ARBA00022679"/>
    </source>
</evidence>
<dbReference type="EMBL" id="QXJK01000001">
    <property type="protein sequence ID" value="RIX36646.1"/>
    <property type="molecule type" value="Genomic_DNA"/>
</dbReference>
<keyword evidence="7" id="KW-1185">Reference proteome</keyword>
<evidence type="ECO:0000259" key="5">
    <source>
        <dbReference type="Pfam" id="PF13657"/>
    </source>
</evidence>
<sequence length="390" mass="42482">MMEDLKRVRTADVYKAGRVAGTLAKDAQGGVTFAYAANYRGEPVATTLPLSTSPVHVSNGGLPSFFAGLLPEGHRLTVLRRAVKTSADDELSLLLAIGSDVPGDVQVVPAGVSPVSQKPLVNGPLEEQDFSILTDSVDGVGLPGVQTKASASMVNTPVRLDGFHGILKVDPPEHAHLVLNEAFHLRHAHKLRIPVAEHEVVRDKNSLPGLLVKRFDRSDNGHRFPLEDAAQILNIVPARKYNVDSEDVVRAVQQVVTAPLVATRNLFIQFFYAWLTGNGDLHAKNISVLRDRAGVWGVAPMYDVPSTVFYRDMTLALPISGRTKNVRARHWEEFAATIGLSPAAMRSAVKLVLEVIAGMDTSELPFEGSILYGAQRELRFRRAEAEKLLE</sequence>
<dbReference type="OrthoDB" id="3182374at2"/>
<dbReference type="InterPro" id="IPR017508">
    <property type="entry name" value="HipA_N1"/>
</dbReference>
<comment type="caution">
    <text evidence="6">The sequence shown here is derived from an EMBL/GenBank/DDBJ whole genome shotgun (WGS) entry which is preliminary data.</text>
</comment>
<dbReference type="InterPro" id="IPR012893">
    <property type="entry name" value="HipA-like_C"/>
</dbReference>
<protein>
    <submittedName>
        <fullName evidence="6">Type II toxin-antitoxin system HipA family toxin</fullName>
    </submittedName>
</protein>
<evidence type="ECO:0000313" key="6">
    <source>
        <dbReference type="EMBL" id="RIX36646.1"/>
    </source>
</evidence>
<dbReference type="RefSeq" id="WP_119664034.1">
    <property type="nucleotide sequence ID" value="NZ_QXJK01000001.1"/>
</dbReference>
<comment type="similarity">
    <text evidence="1">Belongs to the HipA Ser/Thr kinase family.</text>
</comment>
<name>A0A418Q9K1_9CORY</name>
<dbReference type="PANTHER" id="PTHR37419">
    <property type="entry name" value="SERINE/THREONINE-PROTEIN KINASE TOXIN HIPA"/>
    <property type="match status" value="1"/>
</dbReference>
<dbReference type="InterPro" id="IPR052028">
    <property type="entry name" value="HipA_Ser/Thr_kinase"/>
</dbReference>
<proteinExistence type="inferred from homology"/>